<evidence type="ECO:0000256" key="5">
    <source>
        <dbReference type="ARBA" id="ARBA00022723"/>
    </source>
</evidence>
<proteinExistence type="inferred from homology"/>
<dbReference type="EMBL" id="VUJU01008007">
    <property type="protein sequence ID" value="KAF0736934.1"/>
    <property type="molecule type" value="Genomic_DNA"/>
</dbReference>
<comment type="similarity">
    <text evidence="3">Belongs to the HARBI1 family.</text>
</comment>
<evidence type="ECO:0000256" key="4">
    <source>
        <dbReference type="ARBA" id="ARBA00022722"/>
    </source>
</evidence>
<name>A0A6G0XA58_APHCR</name>
<comment type="cofactor">
    <cofactor evidence="1">
        <name>a divalent metal cation</name>
        <dbReference type="ChEBI" id="CHEBI:60240"/>
    </cofactor>
</comment>
<gene>
    <name evidence="9" type="ORF">FWK35_00019634</name>
    <name evidence="10" type="ORF">FWK35_00023778</name>
</gene>
<evidence type="ECO:0000259" key="8">
    <source>
        <dbReference type="Pfam" id="PF13359"/>
    </source>
</evidence>
<dbReference type="AlphaFoldDB" id="A0A6G0XA58"/>
<sequence>MWKIRKNIEDEEDLLMLGAGNNKRRFWVRPTLQKRNEKGVDKLIMNLQNDDVGLNGELRSSFKNFLRMSSHDFENLICLVGPAVKKKNTNWRCPISVTERLSLTLRFLATGDSYHSLMYQFRISTQSISLIVPEVCEAIINALSGYIKMPSNEEEWKKVACEYEKIWNFPHCVGAMDGKHVVIESPILSGTEFYNYKGTFSLVLFAVVDASYNFIYASIGCQGRISDSGVFKSTSFQKLMENCSLNLPEKSVLPGRNKLSPYVFVSDDAFPLSPCILKPYSGHQDKGSKNRIFNYRLSRARRVVENVFGIMASIFRVFRKPMLLQPKKVEKVVLACVHLHNYLRKSSSKNTYTPPGAFDSEQLDTGTIERGTWRKDQQSSQSFLSISQIARKSSIEAAEVRDEFSEYFISEQGQVPWQLNYS</sequence>
<dbReference type="Proteomes" id="UP000478052">
    <property type="component" value="Unassembled WGS sequence"/>
</dbReference>
<keyword evidence="11" id="KW-1185">Reference proteome</keyword>
<reference evidence="9 11" key="1">
    <citation type="submission" date="2019-08" db="EMBL/GenBank/DDBJ databases">
        <title>Whole genome of Aphis craccivora.</title>
        <authorList>
            <person name="Voronova N.V."/>
            <person name="Shulinski R.S."/>
            <person name="Bandarenka Y.V."/>
            <person name="Zhorov D.G."/>
            <person name="Warner D."/>
        </authorList>
    </citation>
    <scope>NUCLEOTIDE SEQUENCE [LARGE SCALE GENOMIC DNA]</scope>
    <source>
        <strain evidence="9">180601</strain>
        <tissue evidence="9">Whole Body</tissue>
    </source>
</reference>
<comment type="caution">
    <text evidence="9">The sequence shown here is derived from an EMBL/GenBank/DDBJ whole genome shotgun (WGS) entry which is preliminary data.</text>
</comment>
<dbReference type="GO" id="GO:0005634">
    <property type="term" value="C:nucleus"/>
    <property type="evidence" value="ECO:0007669"/>
    <property type="project" value="UniProtKB-SubCell"/>
</dbReference>
<dbReference type="OrthoDB" id="6617202at2759"/>
<keyword evidence="5" id="KW-0479">Metal-binding</keyword>
<dbReference type="PANTHER" id="PTHR22930">
    <property type="match status" value="1"/>
</dbReference>
<evidence type="ECO:0000256" key="7">
    <source>
        <dbReference type="ARBA" id="ARBA00023242"/>
    </source>
</evidence>
<evidence type="ECO:0000313" key="9">
    <source>
        <dbReference type="EMBL" id="KAF0736934.1"/>
    </source>
</evidence>
<dbReference type="GO" id="GO:0046872">
    <property type="term" value="F:metal ion binding"/>
    <property type="evidence" value="ECO:0007669"/>
    <property type="project" value="UniProtKB-KW"/>
</dbReference>
<keyword evidence="4" id="KW-0540">Nuclease</keyword>
<comment type="subcellular location">
    <subcellularLocation>
        <location evidence="2">Nucleus</location>
    </subcellularLocation>
</comment>
<evidence type="ECO:0000313" key="11">
    <source>
        <dbReference type="Proteomes" id="UP000478052"/>
    </source>
</evidence>
<dbReference type="GO" id="GO:0004518">
    <property type="term" value="F:nuclease activity"/>
    <property type="evidence" value="ECO:0007669"/>
    <property type="project" value="UniProtKB-KW"/>
</dbReference>
<organism evidence="9 11">
    <name type="scientific">Aphis craccivora</name>
    <name type="common">Cowpea aphid</name>
    <dbReference type="NCBI Taxonomy" id="307492"/>
    <lineage>
        <taxon>Eukaryota</taxon>
        <taxon>Metazoa</taxon>
        <taxon>Ecdysozoa</taxon>
        <taxon>Arthropoda</taxon>
        <taxon>Hexapoda</taxon>
        <taxon>Insecta</taxon>
        <taxon>Pterygota</taxon>
        <taxon>Neoptera</taxon>
        <taxon>Paraneoptera</taxon>
        <taxon>Hemiptera</taxon>
        <taxon>Sternorrhyncha</taxon>
        <taxon>Aphidomorpha</taxon>
        <taxon>Aphidoidea</taxon>
        <taxon>Aphididae</taxon>
        <taxon>Aphidini</taxon>
        <taxon>Aphis</taxon>
        <taxon>Aphis</taxon>
    </lineage>
</organism>
<dbReference type="GO" id="GO:0016787">
    <property type="term" value="F:hydrolase activity"/>
    <property type="evidence" value="ECO:0007669"/>
    <property type="project" value="UniProtKB-KW"/>
</dbReference>
<dbReference type="PANTHER" id="PTHR22930:SF258">
    <property type="entry name" value="PROTEIN ALP1-LIKE ISOFORM X1"/>
    <property type="match status" value="1"/>
</dbReference>
<dbReference type="InterPro" id="IPR045249">
    <property type="entry name" value="HARBI1-like"/>
</dbReference>
<evidence type="ECO:0000256" key="3">
    <source>
        <dbReference type="ARBA" id="ARBA00006958"/>
    </source>
</evidence>
<dbReference type="InterPro" id="IPR027806">
    <property type="entry name" value="HARBI1_dom"/>
</dbReference>
<protein>
    <submittedName>
        <fullName evidence="9">Protein ALP1-like</fullName>
    </submittedName>
</protein>
<evidence type="ECO:0000256" key="6">
    <source>
        <dbReference type="ARBA" id="ARBA00022801"/>
    </source>
</evidence>
<dbReference type="EMBL" id="VUJU01006826">
    <property type="protein sequence ID" value="KAF0747495.1"/>
    <property type="molecule type" value="Genomic_DNA"/>
</dbReference>
<evidence type="ECO:0000313" key="10">
    <source>
        <dbReference type="EMBL" id="KAF0747495.1"/>
    </source>
</evidence>
<keyword evidence="7" id="KW-0539">Nucleus</keyword>
<evidence type="ECO:0000256" key="2">
    <source>
        <dbReference type="ARBA" id="ARBA00004123"/>
    </source>
</evidence>
<accession>A0A6G0XA58</accession>
<keyword evidence="6" id="KW-0378">Hydrolase</keyword>
<evidence type="ECO:0000256" key="1">
    <source>
        <dbReference type="ARBA" id="ARBA00001968"/>
    </source>
</evidence>
<feature type="domain" description="DDE Tnp4" evidence="8">
    <location>
        <begin position="176"/>
        <end position="341"/>
    </location>
</feature>
<dbReference type="Pfam" id="PF13359">
    <property type="entry name" value="DDE_Tnp_4"/>
    <property type="match status" value="1"/>
</dbReference>